<accession>A0A7W9CJN0</accession>
<protein>
    <recommendedName>
        <fullName evidence="9">Beta-xylanase</fullName>
        <ecNumber evidence="9">3.2.1.8</ecNumber>
    </recommendedName>
</protein>
<keyword evidence="12" id="KW-1185">Reference proteome</keyword>
<evidence type="ECO:0000313" key="11">
    <source>
        <dbReference type="EMBL" id="MBB5746842.1"/>
    </source>
</evidence>
<evidence type="ECO:0000313" key="12">
    <source>
        <dbReference type="Proteomes" id="UP000545037"/>
    </source>
</evidence>
<sequence>MDRRTVLASLFALASCGRGAEAYGPKDIDARLADFDRQTAGLPEVADLPRTDPPPGLRDLSDLPIGTCFLPDKVSDSVFVDLTARHFSQLTPEWNFQLPAVMGEDGRYDWTWPDRIADFARAHGQRLHGTSLVWYALDDVPAFQRLDGQAAAFGRAFETHIQTIVKRYRAMTPSWDVVNEPVAEDGNGFRDSLWSRNLGPEDYMVRAFEAAAEADPGAILFVNDYNLELLPEKRVTFMRLVDRLRSRGCKVGGVGTQTHLHADTAPGLVTAALTDLASLGLPIHISEFDVKFGPAGRSPLTRAQKLSIQEALTAETAAAFLALPVAQRHAFTTWGVRDSDSNLNRPEYDGDGSDLPLLFDEGGQPKPAFWALADRLATAA</sequence>
<dbReference type="InterPro" id="IPR001000">
    <property type="entry name" value="GH10_dom"/>
</dbReference>
<evidence type="ECO:0000256" key="4">
    <source>
        <dbReference type="ARBA" id="ARBA00022729"/>
    </source>
</evidence>
<evidence type="ECO:0000256" key="7">
    <source>
        <dbReference type="ARBA" id="ARBA00023295"/>
    </source>
</evidence>
<proteinExistence type="inferred from homology"/>
<dbReference type="EC" id="3.2.1.8" evidence="9"/>
<evidence type="ECO:0000256" key="9">
    <source>
        <dbReference type="RuleBase" id="RU361174"/>
    </source>
</evidence>
<keyword evidence="8 9" id="KW-0624">Polysaccharide degradation</keyword>
<dbReference type="SMART" id="SM00633">
    <property type="entry name" value="Glyco_10"/>
    <property type="match status" value="1"/>
</dbReference>
<comment type="similarity">
    <text evidence="2 9">Belongs to the glycosyl hydrolase 10 (cellulase F) family.</text>
</comment>
<dbReference type="PROSITE" id="PS51257">
    <property type="entry name" value="PROKAR_LIPOPROTEIN"/>
    <property type="match status" value="1"/>
</dbReference>
<dbReference type="AlphaFoldDB" id="A0A7W9CJN0"/>
<keyword evidence="5 9" id="KW-0378">Hydrolase</keyword>
<reference evidence="11 12" key="1">
    <citation type="submission" date="2020-08" db="EMBL/GenBank/DDBJ databases">
        <title>Genomic Encyclopedia of Type Strains, Phase IV (KMG-IV): sequencing the most valuable type-strain genomes for metagenomic binning, comparative biology and taxonomic classification.</title>
        <authorList>
            <person name="Goeker M."/>
        </authorList>
    </citation>
    <scope>NUCLEOTIDE SEQUENCE [LARGE SCALE GENOMIC DNA]</scope>
    <source>
        <strain evidence="11 12">DSM 4737</strain>
    </source>
</reference>
<feature type="domain" description="GH10" evidence="10">
    <location>
        <begin position="39"/>
        <end position="375"/>
    </location>
</feature>
<dbReference type="GO" id="GO:0045493">
    <property type="term" value="P:xylan catabolic process"/>
    <property type="evidence" value="ECO:0007669"/>
    <property type="project" value="UniProtKB-KW"/>
</dbReference>
<dbReference type="PROSITE" id="PS51760">
    <property type="entry name" value="GH10_2"/>
    <property type="match status" value="1"/>
</dbReference>
<dbReference type="Pfam" id="PF00331">
    <property type="entry name" value="Glyco_hydro_10"/>
    <property type="match status" value="1"/>
</dbReference>
<evidence type="ECO:0000259" key="10">
    <source>
        <dbReference type="PROSITE" id="PS51760"/>
    </source>
</evidence>
<evidence type="ECO:0000256" key="5">
    <source>
        <dbReference type="ARBA" id="ARBA00022801"/>
    </source>
</evidence>
<evidence type="ECO:0000256" key="6">
    <source>
        <dbReference type="ARBA" id="ARBA00023277"/>
    </source>
</evidence>
<dbReference type="InterPro" id="IPR017853">
    <property type="entry name" value="GH"/>
</dbReference>
<comment type="catalytic activity">
    <reaction evidence="1 9">
        <text>Endohydrolysis of (1-&gt;4)-beta-D-xylosidic linkages in xylans.</text>
        <dbReference type="EC" id="3.2.1.8"/>
    </reaction>
</comment>
<dbReference type="InterPro" id="IPR044846">
    <property type="entry name" value="GH10"/>
</dbReference>
<keyword evidence="4" id="KW-0732">Signal</keyword>
<evidence type="ECO:0000256" key="3">
    <source>
        <dbReference type="ARBA" id="ARBA00022651"/>
    </source>
</evidence>
<dbReference type="PANTHER" id="PTHR31490:SF88">
    <property type="entry name" value="BETA-XYLANASE"/>
    <property type="match status" value="1"/>
</dbReference>
<dbReference type="GO" id="GO:0031176">
    <property type="term" value="F:endo-1,4-beta-xylanase activity"/>
    <property type="evidence" value="ECO:0007669"/>
    <property type="project" value="UniProtKB-EC"/>
</dbReference>
<dbReference type="Gene3D" id="3.20.20.80">
    <property type="entry name" value="Glycosidases"/>
    <property type="match status" value="1"/>
</dbReference>
<comment type="caution">
    <text evidence="11">The sequence shown here is derived from an EMBL/GenBank/DDBJ whole genome shotgun (WGS) entry which is preliminary data.</text>
</comment>
<keyword evidence="7 9" id="KW-0326">Glycosidase</keyword>
<evidence type="ECO:0000256" key="8">
    <source>
        <dbReference type="ARBA" id="ARBA00023326"/>
    </source>
</evidence>
<evidence type="ECO:0000256" key="2">
    <source>
        <dbReference type="ARBA" id="ARBA00007495"/>
    </source>
</evidence>
<dbReference type="PRINTS" id="PR00134">
    <property type="entry name" value="GLHYDRLASE10"/>
</dbReference>
<gene>
    <name evidence="11" type="ORF">GGR13_002449</name>
</gene>
<dbReference type="Proteomes" id="UP000545037">
    <property type="component" value="Unassembled WGS sequence"/>
</dbReference>
<dbReference type="RefSeq" id="WP_183213809.1">
    <property type="nucleotide sequence ID" value="NZ_JACHOR010000004.1"/>
</dbReference>
<keyword evidence="3 11" id="KW-0858">Xylan degradation</keyword>
<dbReference type="SUPFAM" id="SSF51445">
    <property type="entry name" value="(Trans)glycosidases"/>
    <property type="match status" value="1"/>
</dbReference>
<name>A0A7W9CJN0_9CAUL</name>
<dbReference type="PANTHER" id="PTHR31490">
    <property type="entry name" value="GLYCOSYL HYDROLASE"/>
    <property type="match status" value="1"/>
</dbReference>
<organism evidence="11 12">
    <name type="scientific">Brevundimonas variabilis</name>
    <dbReference type="NCBI Taxonomy" id="74312"/>
    <lineage>
        <taxon>Bacteria</taxon>
        <taxon>Pseudomonadati</taxon>
        <taxon>Pseudomonadota</taxon>
        <taxon>Alphaproteobacteria</taxon>
        <taxon>Caulobacterales</taxon>
        <taxon>Caulobacteraceae</taxon>
        <taxon>Brevundimonas</taxon>
    </lineage>
</organism>
<evidence type="ECO:0000256" key="1">
    <source>
        <dbReference type="ARBA" id="ARBA00000681"/>
    </source>
</evidence>
<keyword evidence="6 9" id="KW-0119">Carbohydrate metabolism</keyword>
<dbReference type="EMBL" id="JACHOR010000004">
    <property type="protein sequence ID" value="MBB5746842.1"/>
    <property type="molecule type" value="Genomic_DNA"/>
</dbReference>